<reference evidence="4 5" key="1">
    <citation type="submission" date="2023-12" db="EMBL/GenBank/DDBJ databases">
        <title>A high-quality genome assembly for Dillenia turbinata (Dilleniales).</title>
        <authorList>
            <person name="Chanderbali A."/>
        </authorList>
    </citation>
    <scope>NUCLEOTIDE SEQUENCE [LARGE SCALE GENOMIC DNA]</scope>
    <source>
        <strain evidence="4">LSX21</strain>
        <tissue evidence="4">Leaf</tissue>
    </source>
</reference>
<dbReference type="AlphaFoldDB" id="A0AAN8WAV4"/>
<feature type="compositionally biased region" description="Basic and acidic residues" evidence="3">
    <location>
        <begin position="226"/>
        <end position="236"/>
    </location>
</feature>
<proteinExistence type="inferred from homology"/>
<evidence type="ECO:0000313" key="4">
    <source>
        <dbReference type="EMBL" id="KAK6945231.1"/>
    </source>
</evidence>
<evidence type="ECO:0000256" key="2">
    <source>
        <dbReference type="ARBA" id="ARBA00024341"/>
    </source>
</evidence>
<evidence type="ECO:0000256" key="1">
    <source>
        <dbReference type="ARBA" id="ARBA00022860"/>
    </source>
</evidence>
<comment type="caution">
    <text evidence="4">The sequence shown here is derived from an EMBL/GenBank/DDBJ whole genome shotgun (WGS) entry which is preliminary data.</text>
</comment>
<dbReference type="EMBL" id="JBAMMX010000003">
    <property type="protein sequence ID" value="KAK6945231.1"/>
    <property type="molecule type" value="Genomic_DNA"/>
</dbReference>
<evidence type="ECO:0000313" key="5">
    <source>
        <dbReference type="Proteomes" id="UP001370490"/>
    </source>
</evidence>
<keyword evidence="1" id="KW-0112">Calmodulin-binding</keyword>
<dbReference type="GO" id="GO:0005516">
    <property type="term" value="F:calmodulin binding"/>
    <property type="evidence" value="ECO:0007669"/>
    <property type="project" value="UniProtKB-KW"/>
</dbReference>
<evidence type="ECO:0000256" key="3">
    <source>
        <dbReference type="SAM" id="MobiDB-lite"/>
    </source>
</evidence>
<comment type="similarity">
    <text evidence="2">Belongs to the IQD family.</text>
</comment>
<organism evidence="4 5">
    <name type="scientific">Dillenia turbinata</name>
    <dbReference type="NCBI Taxonomy" id="194707"/>
    <lineage>
        <taxon>Eukaryota</taxon>
        <taxon>Viridiplantae</taxon>
        <taxon>Streptophyta</taxon>
        <taxon>Embryophyta</taxon>
        <taxon>Tracheophyta</taxon>
        <taxon>Spermatophyta</taxon>
        <taxon>Magnoliopsida</taxon>
        <taxon>eudicotyledons</taxon>
        <taxon>Gunneridae</taxon>
        <taxon>Pentapetalae</taxon>
        <taxon>Dilleniales</taxon>
        <taxon>Dilleniaceae</taxon>
        <taxon>Dillenia</taxon>
    </lineage>
</organism>
<dbReference type="Proteomes" id="UP001370490">
    <property type="component" value="Unassembled WGS sequence"/>
</dbReference>
<feature type="compositionally biased region" description="Polar residues" evidence="3">
    <location>
        <begin position="237"/>
        <end position="247"/>
    </location>
</feature>
<feature type="compositionally biased region" description="Polar residues" evidence="3">
    <location>
        <begin position="254"/>
        <end position="269"/>
    </location>
</feature>
<feature type="region of interest" description="Disordered" evidence="3">
    <location>
        <begin position="226"/>
        <end position="279"/>
    </location>
</feature>
<dbReference type="Gene3D" id="1.20.5.190">
    <property type="match status" value="1"/>
</dbReference>
<sequence>MFARRRKWICEKLKWKGRDQFFERLKIKKLSGNALSPQPGKERALSEEMEDLRKHAVAVAIATQAAAEAAVAAAHAATAVVHLTSASKRFHMCKTKIQELAVVKIQSAFRAYLARKALRALKAQVRLQAIVRGQAVRQEALRKATGLPSNKGLHRQVSMYKKDSAQREVKVECSSERTWNQSVLSGGDWKYKLVREQRSALKMVLPTLEHQFHKEKRRHNSAALFEQREHKKDQTEKSQSVAQFNRQSNDKKQLGSNQKHGLETESSSHFAIARRPSVNMTRHSPIYAAAAESTKAKARSMSMPRQQLAPDHGLLFQNRLSL</sequence>
<name>A0AAN8WAV4_9MAGN</name>
<protein>
    <submittedName>
        <fullName evidence="4">IQ motif, EF-hand binding site</fullName>
    </submittedName>
</protein>
<dbReference type="Pfam" id="PF00612">
    <property type="entry name" value="IQ"/>
    <property type="match status" value="1"/>
</dbReference>
<dbReference type="PANTHER" id="PTHR32295:SF212">
    <property type="entry name" value="CALMODULIN BINDING PROTEIN-RELATED"/>
    <property type="match status" value="1"/>
</dbReference>
<feature type="region of interest" description="Disordered" evidence="3">
    <location>
        <begin position="291"/>
        <end position="322"/>
    </location>
</feature>
<accession>A0AAN8WAV4</accession>
<dbReference type="PROSITE" id="PS50096">
    <property type="entry name" value="IQ"/>
    <property type="match status" value="2"/>
</dbReference>
<keyword evidence="5" id="KW-1185">Reference proteome</keyword>
<gene>
    <name evidence="4" type="ORF">RJ641_026333</name>
</gene>
<dbReference type="InterPro" id="IPR000048">
    <property type="entry name" value="IQ_motif_EF-hand-BS"/>
</dbReference>
<dbReference type="PANTHER" id="PTHR32295">
    <property type="entry name" value="IQ-DOMAIN 5-RELATED"/>
    <property type="match status" value="1"/>
</dbReference>
<dbReference type="SMART" id="SM00015">
    <property type="entry name" value="IQ"/>
    <property type="match status" value="2"/>
</dbReference>